<dbReference type="InterPro" id="IPR004485">
    <property type="entry name" value="Cobalamin_biosynth_CobD/CbiB"/>
</dbReference>
<organism evidence="10 11">
    <name type="scientific">Aureibacter tunicatorum</name>
    <dbReference type="NCBI Taxonomy" id="866807"/>
    <lineage>
        <taxon>Bacteria</taxon>
        <taxon>Pseudomonadati</taxon>
        <taxon>Bacteroidota</taxon>
        <taxon>Cytophagia</taxon>
        <taxon>Cytophagales</taxon>
        <taxon>Persicobacteraceae</taxon>
        <taxon>Aureibacter</taxon>
    </lineage>
</organism>
<evidence type="ECO:0000313" key="10">
    <source>
        <dbReference type="EMBL" id="MDR6237541.1"/>
    </source>
</evidence>
<protein>
    <recommendedName>
        <fullName evidence="9">Cobalamin biosynthesis protein CobD</fullName>
    </recommendedName>
</protein>
<keyword evidence="11" id="KW-1185">Reference proteome</keyword>
<comment type="similarity">
    <text evidence="3 9">Belongs to the CobD/CbiB family.</text>
</comment>
<dbReference type="AlphaFoldDB" id="A0AAE3XKR1"/>
<feature type="transmembrane region" description="Helical" evidence="9">
    <location>
        <begin position="155"/>
        <end position="173"/>
    </location>
</feature>
<keyword evidence="6 9" id="KW-0812">Transmembrane</keyword>
<proteinExistence type="inferred from homology"/>
<dbReference type="GO" id="GO:0015420">
    <property type="term" value="F:ABC-type vitamin B12 transporter activity"/>
    <property type="evidence" value="ECO:0007669"/>
    <property type="project" value="UniProtKB-UniRule"/>
</dbReference>
<feature type="transmembrane region" description="Helical" evidence="9">
    <location>
        <begin position="211"/>
        <end position="230"/>
    </location>
</feature>
<comment type="subcellular location">
    <subcellularLocation>
        <location evidence="1 9">Cell membrane</location>
        <topology evidence="1 9">Multi-pass membrane protein</topology>
    </subcellularLocation>
</comment>
<feature type="transmembrane region" description="Helical" evidence="9">
    <location>
        <begin position="79"/>
        <end position="97"/>
    </location>
</feature>
<dbReference type="NCBIfam" id="TIGR00380">
    <property type="entry name" value="cobal_cbiB"/>
    <property type="match status" value="1"/>
</dbReference>
<keyword evidence="4 9" id="KW-1003">Cell membrane</keyword>
<dbReference type="RefSeq" id="WP_309937008.1">
    <property type="nucleotide sequence ID" value="NZ_AP025305.1"/>
</dbReference>
<dbReference type="PANTHER" id="PTHR34308">
    <property type="entry name" value="COBALAMIN BIOSYNTHESIS PROTEIN CBIB"/>
    <property type="match status" value="1"/>
</dbReference>
<keyword evidence="10" id="KW-0436">Ligase</keyword>
<keyword evidence="8 9" id="KW-0472">Membrane</keyword>
<evidence type="ECO:0000256" key="6">
    <source>
        <dbReference type="ARBA" id="ARBA00022692"/>
    </source>
</evidence>
<evidence type="ECO:0000256" key="1">
    <source>
        <dbReference type="ARBA" id="ARBA00004651"/>
    </source>
</evidence>
<evidence type="ECO:0000256" key="2">
    <source>
        <dbReference type="ARBA" id="ARBA00004953"/>
    </source>
</evidence>
<dbReference type="Proteomes" id="UP001185092">
    <property type="component" value="Unassembled WGS sequence"/>
</dbReference>
<dbReference type="EMBL" id="JAVDQD010000001">
    <property type="protein sequence ID" value="MDR6237541.1"/>
    <property type="molecule type" value="Genomic_DNA"/>
</dbReference>
<dbReference type="GO" id="GO:0048472">
    <property type="term" value="F:threonine-phosphate decarboxylase activity"/>
    <property type="evidence" value="ECO:0007669"/>
    <property type="project" value="InterPro"/>
</dbReference>
<evidence type="ECO:0000256" key="5">
    <source>
        <dbReference type="ARBA" id="ARBA00022573"/>
    </source>
</evidence>
<comment type="caution">
    <text evidence="10">The sequence shown here is derived from an EMBL/GenBank/DDBJ whole genome shotgun (WGS) entry which is preliminary data.</text>
</comment>
<dbReference type="HAMAP" id="MF_00024">
    <property type="entry name" value="CobD_CbiB"/>
    <property type="match status" value="1"/>
</dbReference>
<evidence type="ECO:0000313" key="11">
    <source>
        <dbReference type="Proteomes" id="UP001185092"/>
    </source>
</evidence>
<name>A0AAE3XKR1_9BACT</name>
<reference evidence="10" key="1">
    <citation type="submission" date="2023-07" db="EMBL/GenBank/DDBJ databases">
        <title>Genomic Encyclopedia of Type Strains, Phase IV (KMG-IV): sequencing the most valuable type-strain genomes for metagenomic binning, comparative biology and taxonomic classification.</title>
        <authorList>
            <person name="Goeker M."/>
        </authorList>
    </citation>
    <scope>NUCLEOTIDE SEQUENCE</scope>
    <source>
        <strain evidence="10">DSM 26174</strain>
    </source>
</reference>
<sequence length="311" mass="35355">MEWIKILPVWIGYLLDLIFGDPRNFPHPIRWFGHAIYKGESILNRGSFQARLFKGAFMGILYICFVFGVFYWLENLLAINIYAQAIFISVGVFFSLANRSLIDEGKEVFKALGDSLEKGRKRLSWIVGRETENLNTHQIRIATFETMSENLSDGVVAPLFYYALLGLPGAMAYKMANTLDSMIGYKNDKYLYFGRFSAKFDDVVNYIPARLTAFMMLLVTGKLFGIGFVLREGKKHTSPNAGYPEASLAYILSCRFGGPNYYHGKLVDKPYIGVNDRAVSQEDFKIVEQVNHRVCLLTIVLIALIQWMILG</sequence>
<gene>
    <name evidence="9" type="primary">cobD</name>
    <name evidence="10" type="ORF">HNQ88_000517</name>
</gene>
<comment type="function">
    <text evidence="9">Converts cobyric acid to cobinamide by the addition of aminopropanol on the F carboxylic group.</text>
</comment>
<evidence type="ECO:0000256" key="7">
    <source>
        <dbReference type="ARBA" id="ARBA00022989"/>
    </source>
</evidence>
<dbReference type="GO" id="GO:0016874">
    <property type="term" value="F:ligase activity"/>
    <property type="evidence" value="ECO:0007669"/>
    <property type="project" value="UniProtKB-KW"/>
</dbReference>
<evidence type="ECO:0000256" key="9">
    <source>
        <dbReference type="HAMAP-Rule" id="MF_00024"/>
    </source>
</evidence>
<dbReference type="GO" id="GO:0005886">
    <property type="term" value="C:plasma membrane"/>
    <property type="evidence" value="ECO:0007669"/>
    <property type="project" value="UniProtKB-SubCell"/>
</dbReference>
<dbReference type="GO" id="GO:0009236">
    <property type="term" value="P:cobalamin biosynthetic process"/>
    <property type="evidence" value="ECO:0007669"/>
    <property type="project" value="UniProtKB-UniRule"/>
</dbReference>
<feature type="transmembrane region" description="Helical" evidence="9">
    <location>
        <begin position="52"/>
        <end position="73"/>
    </location>
</feature>
<keyword evidence="7 9" id="KW-1133">Transmembrane helix</keyword>
<evidence type="ECO:0000256" key="4">
    <source>
        <dbReference type="ARBA" id="ARBA00022475"/>
    </source>
</evidence>
<comment type="pathway">
    <text evidence="2 9">Cofactor biosynthesis; adenosylcobalamin biosynthesis.</text>
</comment>
<keyword evidence="5 9" id="KW-0169">Cobalamin biosynthesis</keyword>
<dbReference type="Pfam" id="PF03186">
    <property type="entry name" value="CobD_Cbib"/>
    <property type="match status" value="1"/>
</dbReference>
<evidence type="ECO:0000256" key="3">
    <source>
        <dbReference type="ARBA" id="ARBA00006263"/>
    </source>
</evidence>
<feature type="transmembrane region" description="Helical" evidence="9">
    <location>
        <begin position="294"/>
        <end position="310"/>
    </location>
</feature>
<accession>A0AAE3XKR1</accession>
<dbReference type="PANTHER" id="PTHR34308:SF1">
    <property type="entry name" value="COBALAMIN BIOSYNTHESIS PROTEIN CBIB"/>
    <property type="match status" value="1"/>
</dbReference>
<evidence type="ECO:0000256" key="8">
    <source>
        <dbReference type="ARBA" id="ARBA00023136"/>
    </source>
</evidence>